<comment type="caution">
    <text evidence="2">The sequence shown here is derived from an EMBL/GenBank/DDBJ whole genome shotgun (WGS) entry which is preliminary data.</text>
</comment>
<sequence length="60" mass="6442">IHLAELLRAGLHGEAVPRRPEQSWGERPQPPSAVARWTAAGLVAAAALAPVAALVRRWSR</sequence>
<proteinExistence type="predicted"/>
<feature type="non-terminal residue" evidence="2">
    <location>
        <position position="1"/>
    </location>
</feature>
<name>A0ABX9WJY2_9ACTN</name>
<keyword evidence="1" id="KW-1133">Transmembrane helix</keyword>
<evidence type="ECO:0000313" key="2">
    <source>
        <dbReference type="EMBL" id="RNM00594.1"/>
    </source>
</evidence>
<dbReference type="Proteomes" id="UP000280698">
    <property type="component" value="Unassembled WGS sequence"/>
</dbReference>
<keyword evidence="1" id="KW-0472">Membrane</keyword>
<keyword evidence="3" id="KW-1185">Reference proteome</keyword>
<accession>A0ABX9WJY2</accession>
<dbReference type="EMBL" id="RJLN01000009">
    <property type="protein sequence ID" value="RNM00594.1"/>
    <property type="molecule type" value="Genomic_DNA"/>
</dbReference>
<keyword evidence="1" id="KW-0812">Transmembrane</keyword>
<organism evidence="2 3">
    <name type="scientific">Micromonospora solifontis</name>
    <dbReference type="NCBI Taxonomy" id="2487138"/>
    <lineage>
        <taxon>Bacteria</taxon>
        <taxon>Bacillati</taxon>
        <taxon>Actinomycetota</taxon>
        <taxon>Actinomycetes</taxon>
        <taxon>Micromonosporales</taxon>
        <taxon>Micromonosporaceae</taxon>
        <taxon>Micromonospora</taxon>
    </lineage>
</organism>
<protein>
    <submittedName>
        <fullName evidence="2">Uncharacterized protein</fullName>
    </submittedName>
</protein>
<dbReference type="RefSeq" id="WP_148058412.1">
    <property type="nucleotide sequence ID" value="NZ_JAAHBY010000009.1"/>
</dbReference>
<feature type="transmembrane region" description="Helical" evidence="1">
    <location>
        <begin position="34"/>
        <end position="55"/>
    </location>
</feature>
<evidence type="ECO:0000313" key="3">
    <source>
        <dbReference type="Proteomes" id="UP000280698"/>
    </source>
</evidence>
<gene>
    <name evidence="2" type="ORF">EFE23_05055</name>
</gene>
<evidence type="ECO:0000256" key="1">
    <source>
        <dbReference type="SAM" id="Phobius"/>
    </source>
</evidence>
<reference evidence="2 3" key="1">
    <citation type="submission" date="2018-11" db="EMBL/GenBank/DDBJ databases">
        <title>Micromonospora sp. PPF5-17, a new actinomycetes isolated from a hot spring soil.</title>
        <authorList>
            <person name="Thawai C."/>
        </authorList>
    </citation>
    <scope>NUCLEOTIDE SEQUENCE [LARGE SCALE GENOMIC DNA]</scope>
    <source>
        <strain evidence="2 3">PPF5-17</strain>
    </source>
</reference>